<organism evidence="2 3">
    <name type="scientific">Francisella halioticida</name>
    <dbReference type="NCBI Taxonomy" id="549298"/>
    <lineage>
        <taxon>Bacteria</taxon>
        <taxon>Pseudomonadati</taxon>
        <taxon>Pseudomonadota</taxon>
        <taxon>Gammaproteobacteria</taxon>
        <taxon>Thiotrichales</taxon>
        <taxon>Francisellaceae</taxon>
        <taxon>Francisella</taxon>
    </lineage>
</organism>
<dbReference type="EMBL" id="CP022132">
    <property type="protein sequence ID" value="ASG66983.1"/>
    <property type="molecule type" value="Genomic_DNA"/>
</dbReference>
<evidence type="ECO:0000313" key="3">
    <source>
        <dbReference type="Proteomes" id="UP000249910"/>
    </source>
</evidence>
<gene>
    <name evidence="2" type="ORF">CDV26_00015</name>
</gene>
<dbReference type="Proteomes" id="UP000249910">
    <property type="component" value="Chromosome"/>
</dbReference>
<keyword evidence="3" id="KW-1185">Reference proteome</keyword>
<name>A0ABN5B0C2_9GAMM</name>
<feature type="transmembrane region" description="Helical" evidence="1">
    <location>
        <begin position="39"/>
        <end position="59"/>
    </location>
</feature>
<accession>A0ABN5B0C2</accession>
<sequence length="69" mass="8172">MDFSAFFTQYRNRYSLKSVAFSGDIILITTTGNYLIPDFYIMFLCIPFFIAVLFIPKTCHNEIFLRKEK</sequence>
<keyword evidence="1" id="KW-0812">Transmembrane</keyword>
<keyword evidence="1" id="KW-1133">Transmembrane helix</keyword>
<keyword evidence="1" id="KW-0472">Membrane</keyword>
<protein>
    <submittedName>
        <fullName evidence="2">Uncharacterized protein</fullName>
    </submittedName>
</protein>
<evidence type="ECO:0000256" key="1">
    <source>
        <dbReference type="SAM" id="Phobius"/>
    </source>
</evidence>
<evidence type="ECO:0000313" key="2">
    <source>
        <dbReference type="EMBL" id="ASG66983.1"/>
    </source>
</evidence>
<reference evidence="2 3" key="1">
    <citation type="submission" date="2017-06" db="EMBL/GenBank/DDBJ databases">
        <title>Complete genome of Francisella halioticida.</title>
        <authorList>
            <person name="Sjodin A."/>
        </authorList>
    </citation>
    <scope>NUCLEOTIDE SEQUENCE [LARGE SCALE GENOMIC DNA]</scope>
    <source>
        <strain evidence="2 3">DSM 23729</strain>
    </source>
</reference>
<proteinExistence type="predicted"/>